<dbReference type="PRINTS" id="PR00919">
    <property type="entry name" value="THERMOPTASE"/>
</dbReference>
<organism evidence="10 11">
    <name type="scientific">Clostridium senegalense</name>
    <dbReference type="NCBI Taxonomy" id="1465809"/>
    <lineage>
        <taxon>Bacteria</taxon>
        <taxon>Bacillati</taxon>
        <taxon>Bacillota</taxon>
        <taxon>Clostridia</taxon>
        <taxon>Eubacteriales</taxon>
        <taxon>Clostridiaceae</taxon>
        <taxon>Clostridium</taxon>
    </lineage>
</organism>
<evidence type="ECO:0000256" key="7">
    <source>
        <dbReference type="ARBA" id="ARBA00022723"/>
    </source>
</evidence>
<keyword evidence="5 10" id="KW-0031">Aminopeptidase</keyword>
<dbReference type="GO" id="GO:0008237">
    <property type="term" value="F:metallopeptidase activity"/>
    <property type="evidence" value="ECO:0007669"/>
    <property type="project" value="UniProtKB-KW"/>
</dbReference>
<comment type="cofactor">
    <cofactor evidence="2">
        <name>Mg(2+)</name>
        <dbReference type="ChEBI" id="CHEBI:18420"/>
    </cofactor>
</comment>
<protein>
    <submittedName>
        <fullName evidence="10">Aminopeptidase</fullName>
    </submittedName>
</protein>
<sequence length="410" mass="45822">MNNFQETLMKYADLAVCVGINIQKNQTLVVNSPIECAEFARAISESAYKHGARNVIIKWNDEKASLIKFLNAPEEVFNEFSKFEADELEDLAKNNAAFLSIYAQDPEILKPVDPSRIASASKARSLATKAFREYTMSSTVAWNVVSVPTEAWAKKVFPEVSPKEAVEKLWEAIFKIVRVDKNNPVAAWNEHLKTLEKSTAFLNEKKFKKLHYKSSITNLTVELPENHIWSGGGEYNGKNTFFVANMPTEEVFTLPLKTGVNGTVTSTKPLNYGGNLINDFTLTFKDGKVVDFTAKEGYETLKKLLDTDEGARYLGEVALVPFDSPISNSNTVFYNTLFDENASCHLAFGNGYPTCLENGTEMSEEEFKNAGGNTSLTHVDFMIGSSDLDIIGITKEDEEFYIFKNGNWAF</sequence>
<evidence type="ECO:0000256" key="8">
    <source>
        <dbReference type="ARBA" id="ARBA00022801"/>
    </source>
</evidence>
<dbReference type="PANTHER" id="PTHR34448:SF3">
    <property type="entry name" value="AMINOPEPTIDASE AMPS"/>
    <property type="match status" value="1"/>
</dbReference>
<dbReference type="AlphaFoldDB" id="A0A6M0H8L0"/>
<comment type="caution">
    <text evidence="10">The sequence shown here is derived from an EMBL/GenBank/DDBJ whole genome shotgun (WGS) entry which is preliminary data.</text>
</comment>
<dbReference type="GO" id="GO:0004177">
    <property type="term" value="F:aminopeptidase activity"/>
    <property type="evidence" value="ECO:0007669"/>
    <property type="project" value="UniProtKB-KW"/>
</dbReference>
<keyword evidence="7" id="KW-0479">Metal-binding</keyword>
<dbReference type="EMBL" id="JAAGPU010000029">
    <property type="protein sequence ID" value="NEU05932.1"/>
    <property type="molecule type" value="Genomic_DNA"/>
</dbReference>
<dbReference type="SUPFAM" id="SSF144052">
    <property type="entry name" value="Thermophilic metalloprotease-like"/>
    <property type="match status" value="1"/>
</dbReference>
<evidence type="ECO:0000256" key="6">
    <source>
        <dbReference type="ARBA" id="ARBA00022670"/>
    </source>
</evidence>
<dbReference type="PANTHER" id="PTHR34448">
    <property type="entry name" value="AMINOPEPTIDASE"/>
    <property type="match status" value="1"/>
</dbReference>
<evidence type="ECO:0000256" key="2">
    <source>
        <dbReference type="ARBA" id="ARBA00001946"/>
    </source>
</evidence>
<proteinExistence type="inferred from homology"/>
<evidence type="ECO:0000256" key="3">
    <source>
        <dbReference type="ARBA" id="ARBA00001947"/>
    </source>
</evidence>
<accession>A0A6M0H8L0</accession>
<keyword evidence="6" id="KW-0645">Protease</keyword>
<dbReference type="Gene3D" id="3.40.1830.10">
    <property type="entry name" value="Thermophilic metalloprotease (M29)"/>
    <property type="match status" value="1"/>
</dbReference>
<dbReference type="InterPro" id="IPR035097">
    <property type="entry name" value="M29_N-terminal"/>
</dbReference>
<dbReference type="InterPro" id="IPR000787">
    <property type="entry name" value="Peptidase_M29"/>
</dbReference>
<comment type="cofactor">
    <cofactor evidence="3">
        <name>Zn(2+)</name>
        <dbReference type="ChEBI" id="CHEBI:29105"/>
    </cofactor>
</comment>
<evidence type="ECO:0000256" key="1">
    <source>
        <dbReference type="ARBA" id="ARBA00001941"/>
    </source>
</evidence>
<comment type="cofactor">
    <cofactor evidence="1">
        <name>Co(2+)</name>
        <dbReference type="ChEBI" id="CHEBI:48828"/>
    </cofactor>
</comment>
<comment type="similarity">
    <text evidence="4">Belongs to the peptidase M29 family.</text>
</comment>
<evidence type="ECO:0000256" key="4">
    <source>
        <dbReference type="ARBA" id="ARBA00008236"/>
    </source>
</evidence>
<gene>
    <name evidence="10" type="ORF">G3M99_13935</name>
</gene>
<dbReference type="Proteomes" id="UP000481872">
    <property type="component" value="Unassembled WGS sequence"/>
</dbReference>
<dbReference type="Pfam" id="PF02073">
    <property type="entry name" value="Peptidase_M29"/>
    <property type="match status" value="1"/>
</dbReference>
<evidence type="ECO:0000256" key="5">
    <source>
        <dbReference type="ARBA" id="ARBA00022438"/>
    </source>
</evidence>
<dbReference type="GO" id="GO:0046872">
    <property type="term" value="F:metal ion binding"/>
    <property type="evidence" value="ECO:0007669"/>
    <property type="project" value="UniProtKB-KW"/>
</dbReference>
<keyword evidence="8" id="KW-0378">Hydrolase</keyword>
<evidence type="ECO:0000313" key="11">
    <source>
        <dbReference type="Proteomes" id="UP000481872"/>
    </source>
</evidence>
<evidence type="ECO:0000313" key="10">
    <source>
        <dbReference type="EMBL" id="NEU05932.1"/>
    </source>
</evidence>
<dbReference type="RefSeq" id="WP_199870554.1">
    <property type="nucleotide sequence ID" value="NZ_JAAGPU010000029.1"/>
</dbReference>
<dbReference type="InterPro" id="IPR052170">
    <property type="entry name" value="M29_Exopeptidase"/>
</dbReference>
<keyword evidence="11" id="KW-1185">Reference proteome</keyword>
<dbReference type="GO" id="GO:0006508">
    <property type="term" value="P:proteolysis"/>
    <property type="evidence" value="ECO:0007669"/>
    <property type="project" value="UniProtKB-KW"/>
</dbReference>
<name>A0A6M0H8L0_9CLOT</name>
<evidence type="ECO:0000256" key="9">
    <source>
        <dbReference type="ARBA" id="ARBA00023049"/>
    </source>
</evidence>
<reference evidence="10 11" key="1">
    <citation type="submission" date="2020-02" db="EMBL/GenBank/DDBJ databases">
        <title>Genome assembly of a novel Clostridium senegalense strain.</title>
        <authorList>
            <person name="Gupta T.B."/>
            <person name="Jauregui R."/>
            <person name="Maclean P."/>
            <person name="Nawarathana A."/>
            <person name="Brightwell G."/>
        </authorList>
    </citation>
    <scope>NUCLEOTIDE SEQUENCE [LARGE SCALE GENOMIC DNA]</scope>
    <source>
        <strain evidence="10 11">AGRFS4</strain>
    </source>
</reference>
<keyword evidence="9" id="KW-0482">Metalloprotease</keyword>